<dbReference type="OrthoDB" id="7063692at2"/>
<name>A0A379PP00_ECTME</name>
<dbReference type="RefSeq" id="WP_115292658.1">
    <property type="nucleotide sequence ID" value="NZ_UGUU01000002.1"/>
</dbReference>
<feature type="domain" description="Bacteriophage tail tape measure C-terminal" evidence="2">
    <location>
        <begin position="926"/>
        <end position="992"/>
    </location>
</feature>
<feature type="coiled-coil region" evidence="1">
    <location>
        <begin position="597"/>
        <end position="658"/>
    </location>
</feature>
<organism evidence="4 5">
    <name type="scientific">Ectopseudomonas mendocina</name>
    <name type="common">Pseudomonas mendocina</name>
    <dbReference type="NCBI Taxonomy" id="300"/>
    <lineage>
        <taxon>Bacteria</taxon>
        <taxon>Pseudomonadati</taxon>
        <taxon>Pseudomonadota</taxon>
        <taxon>Gammaproteobacteria</taxon>
        <taxon>Pseudomonadales</taxon>
        <taxon>Pseudomonadaceae</taxon>
        <taxon>Ectopseudomonas</taxon>
    </lineage>
</organism>
<evidence type="ECO:0000259" key="3">
    <source>
        <dbReference type="Pfam" id="PF20155"/>
    </source>
</evidence>
<dbReference type="EMBL" id="UGUU01000002">
    <property type="protein sequence ID" value="SUE95799.1"/>
    <property type="molecule type" value="Genomic_DNA"/>
</dbReference>
<dbReference type="InterPro" id="IPR013491">
    <property type="entry name" value="Tape_meas_N"/>
</dbReference>
<protein>
    <submittedName>
        <fullName evidence="4">Phage tail tape measure protein lambda</fullName>
    </submittedName>
</protein>
<dbReference type="NCBIfam" id="TIGR02675">
    <property type="entry name" value="tape_meas_nterm"/>
    <property type="match status" value="1"/>
</dbReference>
<evidence type="ECO:0000313" key="4">
    <source>
        <dbReference type="EMBL" id="SUE95799.1"/>
    </source>
</evidence>
<evidence type="ECO:0000313" key="5">
    <source>
        <dbReference type="Proteomes" id="UP000254260"/>
    </source>
</evidence>
<sequence length="1152" mass="124168">MSLGQLVVELSLDGNEFTVNLKKADGQLAQFIQKSGDADRAITRAERSTRSWGNTLRDSVIVLSLIRSAIQNVNDAMFGWQRSIIGVNAEVQRSMALMKNFSKQTDAAAASQEALADVQMLMKKASTAPFSMQAITDTFVKLRVAGIDPVQDSFNSLIDAVAAFGGTDENLKRAGVAIQQMAGKGVVSMEELRQQLGEAVPTAIQNMADGLGVTYAKLVKEISLGRVKSEPALIAMMREMELQFKGSAERMMQTWDGAVARFNTEARKLALAIGGLDEEGYAKDGYMSTLTAELNKLSDMMADPTMQAAARDFGKALAEVVSAAAEGIRWLVQYREQLGELAKALLIVYGAYKSVDLVRSITASLGATMVSVTSAIQSYTKAGMGASAALAQLNPQVATATQEWAKKGGVVGGVGKTLGVLGGVIGGLTGPIGMTVSLVGAASFAWWEHQKALDANIQSLIKMRGLQAGQMQLDQMQQRQKDNLEEIARLQGRIADRQSSSGPLANVKEFEDEIARIKKENIDMEPAIAQALANVAMEAVRVEVGAAEASLQDGLQRIQKEQAAELEGWRKRIAENEKKKDSKVAQELADEKLAIEKRRLDAEYKMREDAIARLQGEIDSGQSVTPQGNIQKLDNSQIEAKKKAVDELRIKLGELGEQQIRVMQTSKQFDDTVMEPGGGGGMDPATKFSPLAKFWQSMTVSVAKAGATAEEANPHLAQLDQILQNMADMGMKADAGLIEKARQAAVERWEQEKAVKALKTAMDSYKDSLARVEQIEKVIGAKNDKAANENPWLNAATDANRYREELQELSEALAKAREAAGNVVDGEQTVQDIDAITERMRALNVEIDKLGVQAGTKALKERTKEIQDSLKTESELVEAEYSYQVQLAQEYFEKNKTLLAQGTADRQAYDDYLAALEAKRRRDNESGLDAWIRANKDASEKYKSLWQSAMDNFVGTVTDGLIEGKIELADFVTYVLKEMLRIQMAKAAAGMLEMAGNAFMAWAGGGAGTAQNVGSSAAASGYSTTGYAGAYGFANGGIMTQWGKAKLKQYANGGIAREPQVAVFGEGSMAEAYVPLPDGRTIPVTLQGQVGGGAPSAQPAQMPTVNVNVINQSGNNVDAEQTGQSFNGEQFVVDVVLKAVNRPGPLRDAVKG</sequence>
<evidence type="ECO:0000256" key="1">
    <source>
        <dbReference type="SAM" id="Coils"/>
    </source>
</evidence>
<dbReference type="InterPro" id="IPR006431">
    <property type="entry name" value="Phage_tape_meas_C"/>
</dbReference>
<dbReference type="Pfam" id="PF09718">
    <property type="entry name" value="Tape_meas_lam_C"/>
    <property type="match status" value="1"/>
</dbReference>
<dbReference type="AlphaFoldDB" id="A0A379PP00"/>
<accession>A0A379PP00</accession>
<feature type="coiled-coil region" evidence="1">
    <location>
        <begin position="799"/>
        <end position="853"/>
    </location>
</feature>
<reference evidence="4 5" key="1">
    <citation type="submission" date="2018-06" db="EMBL/GenBank/DDBJ databases">
        <authorList>
            <consortium name="Pathogen Informatics"/>
            <person name="Doyle S."/>
        </authorList>
    </citation>
    <scope>NUCLEOTIDE SEQUENCE [LARGE SCALE GENOMIC DNA]</scope>
    <source>
        <strain evidence="4 5">NCTC10899</strain>
    </source>
</reference>
<dbReference type="Pfam" id="PF20155">
    <property type="entry name" value="TMP_3"/>
    <property type="match status" value="1"/>
</dbReference>
<proteinExistence type="predicted"/>
<keyword evidence="1" id="KW-0175">Coiled coil</keyword>
<feature type="domain" description="Tape measure protein N-terminal" evidence="3">
    <location>
        <begin position="96"/>
        <end position="270"/>
    </location>
</feature>
<dbReference type="InterPro" id="IPR053058">
    <property type="entry name" value="Mulikevirus_tape_measure"/>
</dbReference>
<dbReference type="PANTHER" id="PTHR38812">
    <property type="entry name" value="MU-LIKE PROPHAGE FLUMU PROTEIN GP42"/>
    <property type="match status" value="1"/>
</dbReference>
<dbReference type="PANTHER" id="PTHR38812:SF2">
    <property type="entry name" value="MU-LIKE PROPHAGE FLUMU PROTEIN GP42"/>
    <property type="match status" value="1"/>
</dbReference>
<evidence type="ECO:0000259" key="2">
    <source>
        <dbReference type="Pfam" id="PF09718"/>
    </source>
</evidence>
<dbReference type="Proteomes" id="UP000254260">
    <property type="component" value="Unassembled WGS sequence"/>
</dbReference>
<gene>
    <name evidence="4" type="ORF">NCTC10899_05040</name>
</gene>